<dbReference type="HAMAP" id="MF_00226_B">
    <property type="entry name" value="CinA_B"/>
    <property type="match status" value="1"/>
</dbReference>
<dbReference type="CDD" id="cd00885">
    <property type="entry name" value="cinA"/>
    <property type="match status" value="1"/>
</dbReference>
<dbReference type="Gene3D" id="3.30.70.2860">
    <property type="match status" value="1"/>
</dbReference>
<dbReference type="Gene3D" id="3.40.980.10">
    <property type="entry name" value="MoaB/Mog-like domain"/>
    <property type="match status" value="1"/>
</dbReference>
<dbReference type="AlphaFoldDB" id="A0A1M5W569"/>
<evidence type="ECO:0000313" key="3">
    <source>
        <dbReference type="EMBL" id="SHH82626.1"/>
    </source>
</evidence>
<dbReference type="PIRSF" id="PIRSF006728">
    <property type="entry name" value="CinA"/>
    <property type="match status" value="1"/>
</dbReference>
<dbReference type="InterPro" id="IPR036653">
    <property type="entry name" value="CinA-like_C"/>
</dbReference>
<reference evidence="3 4" key="1">
    <citation type="submission" date="2016-11" db="EMBL/GenBank/DDBJ databases">
        <authorList>
            <person name="Jaros S."/>
            <person name="Januszkiewicz K."/>
            <person name="Wedrychowicz H."/>
        </authorList>
    </citation>
    <scope>NUCLEOTIDE SEQUENCE [LARGE SCALE GENOMIC DNA]</scope>
    <source>
        <strain evidence="3 4">DSM 8605</strain>
    </source>
</reference>
<feature type="domain" description="MoaB/Mog" evidence="2">
    <location>
        <begin position="4"/>
        <end position="170"/>
    </location>
</feature>
<gene>
    <name evidence="1" type="primary">cinA</name>
    <name evidence="3" type="ORF">SAMN02745207_02676</name>
</gene>
<dbReference type="OrthoDB" id="9801454at2"/>
<dbReference type="InterPro" id="IPR001453">
    <property type="entry name" value="MoaB/Mog_dom"/>
</dbReference>
<dbReference type="PANTHER" id="PTHR13939:SF0">
    <property type="entry name" value="NMN AMIDOHYDROLASE-LIKE PROTEIN YFAY"/>
    <property type="match status" value="1"/>
</dbReference>
<dbReference type="NCBIfam" id="TIGR00200">
    <property type="entry name" value="cinA_nterm"/>
    <property type="match status" value="1"/>
</dbReference>
<organism evidence="3 4">
    <name type="scientific">Clostridium grantii DSM 8605</name>
    <dbReference type="NCBI Taxonomy" id="1121316"/>
    <lineage>
        <taxon>Bacteria</taxon>
        <taxon>Bacillati</taxon>
        <taxon>Bacillota</taxon>
        <taxon>Clostridia</taxon>
        <taxon>Eubacteriales</taxon>
        <taxon>Clostridiaceae</taxon>
        <taxon>Clostridium</taxon>
    </lineage>
</organism>
<dbReference type="EMBL" id="FQXM01000015">
    <property type="protein sequence ID" value="SHH82626.1"/>
    <property type="molecule type" value="Genomic_DNA"/>
</dbReference>
<dbReference type="Pfam" id="PF02464">
    <property type="entry name" value="CinA"/>
    <property type="match status" value="1"/>
</dbReference>
<dbReference type="STRING" id="1121316.SAMN02745207_02676"/>
<name>A0A1M5W569_9CLOT</name>
<protein>
    <recommendedName>
        <fullName evidence="1">Putative competence-damage inducible protein</fullName>
    </recommendedName>
</protein>
<dbReference type="NCBIfam" id="NF001813">
    <property type="entry name" value="PRK00549.1"/>
    <property type="match status" value="1"/>
</dbReference>
<dbReference type="PANTHER" id="PTHR13939">
    <property type="entry name" value="NICOTINAMIDE-NUCLEOTIDE AMIDOHYDROLASE PNCC"/>
    <property type="match status" value="1"/>
</dbReference>
<dbReference type="NCBIfam" id="TIGR00177">
    <property type="entry name" value="molyb_syn"/>
    <property type="match status" value="1"/>
</dbReference>
<dbReference type="RefSeq" id="WP_073338926.1">
    <property type="nucleotide sequence ID" value="NZ_FQXM01000015.1"/>
</dbReference>
<dbReference type="InterPro" id="IPR008135">
    <property type="entry name" value="Competence-induced_CinA"/>
</dbReference>
<dbReference type="SUPFAM" id="SSF142433">
    <property type="entry name" value="CinA-like"/>
    <property type="match status" value="1"/>
</dbReference>
<dbReference type="InterPro" id="IPR041424">
    <property type="entry name" value="CinA_KH"/>
</dbReference>
<dbReference type="SUPFAM" id="SSF53218">
    <property type="entry name" value="Molybdenum cofactor biosynthesis proteins"/>
    <property type="match status" value="1"/>
</dbReference>
<dbReference type="NCBIfam" id="TIGR00199">
    <property type="entry name" value="PncC_domain"/>
    <property type="match status" value="1"/>
</dbReference>
<dbReference type="InterPro" id="IPR050101">
    <property type="entry name" value="CinA"/>
</dbReference>
<dbReference type="InterPro" id="IPR008136">
    <property type="entry name" value="CinA_C"/>
</dbReference>
<dbReference type="Pfam" id="PF18146">
    <property type="entry name" value="CinA_KH"/>
    <property type="match status" value="1"/>
</dbReference>
<proteinExistence type="inferred from homology"/>
<dbReference type="Proteomes" id="UP000184447">
    <property type="component" value="Unassembled WGS sequence"/>
</dbReference>
<evidence type="ECO:0000259" key="2">
    <source>
        <dbReference type="SMART" id="SM00852"/>
    </source>
</evidence>
<dbReference type="Gene3D" id="3.90.950.20">
    <property type="entry name" value="CinA-like"/>
    <property type="match status" value="1"/>
</dbReference>
<evidence type="ECO:0000256" key="1">
    <source>
        <dbReference type="HAMAP-Rule" id="MF_00226"/>
    </source>
</evidence>
<dbReference type="InterPro" id="IPR036425">
    <property type="entry name" value="MoaB/Mog-like_dom_sf"/>
</dbReference>
<dbReference type="SMART" id="SM00852">
    <property type="entry name" value="MoCF_biosynth"/>
    <property type="match status" value="1"/>
</dbReference>
<accession>A0A1M5W569</accession>
<dbReference type="Pfam" id="PF00994">
    <property type="entry name" value="MoCF_biosynth"/>
    <property type="match status" value="1"/>
</dbReference>
<keyword evidence="4" id="KW-1185">Reference proteome</keyword>
<sequence>MKAEILAVGTELLLGNIANTNAQFLSERLADLGFDVYRHTVVGDNGERLKKAFEEAFSRVDLIITTGGLGPTKDDLTKEIAFEFFNKKSVVHKETLDKIEAYFKKMNRPMVESNKKQAYFPEDVTILCNDFGTAPGCGIEENGKILIMLPGPPKEMKPMFENYGIPFLEKFSDCVLTSKILRVMGVGESKAEEMIHDIIDNQTNPTIAPYAKEGEMIFRITAKADTKEEGYKLIEPLETEIRNSLGIAVYAEGETTLENVVGELLVKKNLTISSAESCTGGLLAGTLINYPGISAVYKEGAITYTNESKVERLGVSEETLKEHGAVSRETAEEMAKGVALRSNTNIGISTTGIAGPGGGTKEKPVGLVYVGLYFNGEVKSKEFHLVGSREKIRITTVLRALEWIRREIIK</sequence>
<comment type="similarity">
    <text evidence="1">Belongs to the CinA family.</text>
</comment>
<evidence type="ECO:0000313" key="4">
    <source>
        <dbReference type="Proteomes" id="UP000184447"/>
    </source>
</evidence>